<keyword evidence="2" id="KW-1185">Reference proteome</keyword>
<dbReference type="Proteomes" id="UP000221168">
    <property type="component" value="Unassembled WGS sequence"/>
</dbReference>
<dbReference type="OrthoDB" id="195732at2"/>
<dbReference type="AlphaFoldDB" id="A0A2G1QKM7"/>
<protein>
    <recommendedName>
        <fullName evidence="3">Cache domain-containing protein</fullName>
    </recommendedName>
</protein>
<reference evidence="1 2" key="1">
    <citation type="submission" date="2017-10" db="EMBL/GenBank/DDBJ databases">
        <title>Sedimentibacterium mangrovi gen. nov., sp. nov., a novel member of family Phyllobacteriacea isolated from mangrove sediment.</title>
        <authorList>
            <person name="Liao H."/>
            <person name="Tian Y."/>
        </authorList>
    </citation>
    <scope>NUCLEOTIDE SEQUENCE [LARGE SCALE GENOMIC DNA]</scope>
    <source>
        <strain evidence="1 2">X9-2-2</strain>
    </source>
</reference>
<evidence type="ECO:0008006" key="3">
    <source>
        <dbReference type="Google" id="ProtNLM"/>
    </source>
</evidence>
<evidence type="ECO:0000313" key="2">
    <source>
        <dbReference type="Proteomes" id="UP000221168"/>
    </source>
</evidence>
<sequence length="162" mass="17497">MKAFIQENVQPWLSDPVVISAVKEQNAAHASLTQSDIDAMDKDWRAGVDGGDHKLINEVLGNKVSQFLKQKQKDSAGMITEIILMDDKGLNVGQNDLTSDYWQGDEAKFQKSYGAGAGAVFVDAPEKDESTQMLQSQASLTIVDESGKPIGAITIGVNLSEI</sequence>
<evidence type="ECO:0000313" key="1">
    <source>
        <dbReference type="EMBL" id="PHP65758.1"/>
    </source>
</evidence>
<comment type="caution">
    <text evidence="1">The sequence shown here is derived from an EMBL/GenBank/DDBJ whole genome shotgun (WGS) entry which is preliminary data.</text>
</comment>
<proteinExistence type="predicted"/>
<organism evidence="1 2">
    <name type="scientific">Zhengella mangrovi</name>
    <dbReference type="NCBI Taxonomy" id="1982044"/>
    <lineage>
        <taxon>Bacteria</taxon>
        <taxon>Pseudomonadati</taxon>
        <taxon>Pseudomonadota</taxon>
        <taxon>Alphaproteobacteria</taxon>
        <taxon>Hyphomicrobiales</taxon>
        <taxon>Notoacmeibacteraceae</taxon>
        <taxon>Zhengella</taxon>
    </lineage>
</organism>
<name>A0A2G1QKM7_9HYPH</name>
<dbReference type="EMBL" id="PDVP01000013">
    <property type="protein sequence ID" value="PHP65758.1"/>
    <property type="molecule type" value="Genomic_DNA"/>
</dbReference>
<gene>
    <name evidence="1" type="ORF">CSC94_17785</name>
</gene>
<accession>A0A2G1QKM7</accession>